<dbReference type="OrthoDB" id="9767435at2"/>
<proteinExistence type="predicted"/>
<dbReference type="InterPro" id="IPR003594">
    <property type="entry name" value="HATPase_dom"/>
</dbReference>
<dbReference type="Gene3D" id="3.30.565.10">
    <property type="entry name" value="Histidine kinase-like ATPase, C-terminal domain"/>
    <property type="match status" value="1"/>
</dbReference>
<name>A0A0J1IM63_NIACI</name>
<comment type="caution">
    <text evidence="2">The sequence shown here is derived from an EMBL/GenBank/DDBJ whole genome shotgun (WGS) entry which is preliminary data.</text>
</comment>
<feature type="domain" description="Histidine kinase/HSP90-like ATPase" evidence="1">
    <location>
        <begin position="38"/>
        <end position="130"/>
    </location>
</feature>
<evidence type="ECO:0000313" key="3">
    <source>
        <dbReference type="Proteomes" id="UP000036045"/>
    </source>
</evidence>
<dbReference type="GeneID" id="56348885"/>
<dbReference type="Pfam" id="PF13581">
    <property type="entry name" value="HATPase_c_2"/>
    <property type="match status" value="1"/>
</dbReference>
<keyword evidence="3" id="KW-1185">Reference proteome</keyword>
<dbReference type="EMBL" id="LDPH01000006">
    <property type="protein sequence ID" value="KLV27062.1"/>
    <property type="molecule type" value="Genomic_DNA"/>
</dbReference>
<evidence type="ECO:0000313" key="2">
    <source>
        <dbReference type="EMBL" id="KLV27062.1"/>
    </source>
</evidence>
<reference evidence="2 3" key="1">
    <citation type="submission" date="2015-05" db="EMBL/GenBank/DDBJ databases">
        <title>Whole genome sequence and identification of bacterial endophytes from Costus igneus.</title>
        <authorList>
            <person name="Lee Y.P."/>
            <person name="Gan H.M."/>
            <person name="Eng W."/>
            <person name="Wheatley M.S."/>
            <person name="Caraballo A."/>
            <person name="Polter S."/>
            <person name="Savka M.A."/>
            <person name="Hudson A.O."/>
        </authorList>
    </citation>
    <scope>NUCLEOTIDE SEQUENCE [LARGE SCALE GENOMIC DNA]</scope>
    <source>
        <strain evidence="2 3">RIT379</strain>
    </source>
</reference>
<dbReference type="AlphaFoldDB" id="A0A0J1IM63"/>
<gene>
    <name evidence="2" type="ORF">ABW02_08865</name>
</gene>
<dbReference type="SUPFAM" id="SSF55874">
    <property type="entry name" value="ATPase domain of HSP90 chaperone/DNA topoisomerase II/histidine kinase"/>
    <property type="match status" value="1"/>
</dbReference>
<sequence length="141" mass="16578">MSGLITYQTIVIQDHTEKEWKEKLNKEFRDLLDEDFLLSVGIGEAVNNAIEHGNYPVILELQYNQNTLDMRIKDHGNGFDVKKKFHDIERYGTEKLMSDIVLEERGRGILMMMQIFQKVQYNETGNEVILWRETREDAKAI</sequence>
<accession>A0A0J1IM63</accession>
<dbReference type="RefSeq" id="WP_047941603.1">
    <property type="nucleotide sequence ID" value="NZ_CP053989.1"/>
</dbReference>
<dbReference type="InterPro" id="IPR036890">
    <property type="entry name" value="HATPase_C_sf"/>
</dbReference>
<dbReference type="PATRIC" id="fig|1397.4.peg.4954"/>
<dbReference type="Proteomes" id="UP000036045">
    <property type="component" value="Unassembled WGS sequence"/>
</dbReference>
<dbReference type="CDD" id="cd16936">
    <property type="entry name" value="HATPase_RsbW-like"/>
    <property type="match status" value="1"/>
</dbReference>
<organism evidence="2 3">
    <name type="scientific">Niallia circulans</name>
    <name type="common">Bacillus circulans</name>
    <dbReference type="NCBI Taxonomy" id="1397"/>
    <lineage>
        <taxon>Bacteria</taxon>
        <taxon>Bacillati</taxon>
        <taxon>Bacillota</taxon>
        <taxon>Bacilli</taxon>
        <taxon>Bacillales</taxon>
        <taxon>Bacillaceae</taxon>
        <taxon>Niallia</taxon>
    </lineage>
</organism>
<evidence type="ECO:0000259" key="1">
    <source>
        <dbReference type="Pfam" id="PF13581"/>
    </source>
</evidence>
<protein>
    <recommendedName>
        <fullName evidence="1">Histidine kinase/HSP90-like ATPase domain-containing protein</fullName>
    </recommendedName>
</protein>